<sequence>MWHCQFCRFTTRILRVHLSHQLFHRNVNRFYHCGFNRCPQFFRSYYSLKQHLRRAHHLYLRIENPQSVQAANAYGKFICTVISCRKECDVLSELIKHLKVHLNDQQEILCPISGCRKKFSRSNSFSVHLSRYHRRNYRRIEVGAQNTSHRVDPGIEARDDHHIDQNESEVDRNDFNLNECDDLRMEDGDDENTTESDDPFLQKVAEFYLKLESECIVPVKTIQKIIDEMMGLHNIARDLLKVKLSEKLVAENIPSERVNKIFNEVFATDPISSSFEKLKSDHFRKKYWRKKYDYVPPRFVEIGKGKNIFFAYVPILETLKCIYRDKSVQTELNKPLEEVTPGVLRNFRDGLSYKSNNFFKENPDAIEVILFDDGFTVVNPIGAAKRKHKLIGIYMNIGKLPDHLRSHTSTMKLVALCNAEHFDHDIVYGTIVEDLKKLEAGIEIERQVIRGTVVHITGDNLGSHGLGGFVENFSSAEYFCRFCEVTRGQFEAEGGETKLYQWRTVESYDNAVREVRNHGSHQGIKFNSKFNELQYYHVISGLPPCMGHDLFEGFVAFDLKLFIDYFVKKSGFHIIN</sequence>
<gene>
    <name evidence="1" type="ORF">QAD02_021137</name>
</gene>
<proteinExistence type="predicted"/>
<keyword evidence="2" id="KW-1185">Reference proteome</keyword>
<dbReference type="Proteomes" id="UP001239111">
    <property type="component" value="Chromosome 1"/>
</dbReference>
<protein>
    <submittedName>
        <fullName evidence="1">Uncharacterized protein</fullName>
    </submittedName>
</protein>
<accession>A0ACC2PP24</accession>
<comment type="caution">
    <text evidence="1">The sequence shown here is derived from an EMBL/GenBank/DDBJ whole genome shotgun (WGS) entry which is preliminary data.</text>
</comment>
<dbReference type="EMBL" id="CM056741">
    <property type="protein sequence ID" value="KAJ8685344.1"/>
    <property type="molecule type" value="Genomic_DNA"/>
</dbReference>
<reference evidence="1" key="1">
    <citation type="submission" date="2023-04" db="EMBL/GenBank/DDBJ databases">
        <title>A chromosome-level genome assembly of the parasitoid wasp Eretmocerus hayati.</title>
        <authorList>
            <person name="Zhong Y."/>
            <person name="Liu S."/>
            <person name="Liu Y."/>
        </authorList>
    </citation>
    <scope>NUCLEOTIDE SEQUENCE</scope>
    <source>
        <strain evidence="1">ZJU_SS_LIU_2023</strain>
    </source>
</reference>
<evidence type="ECO:0000313" key="1">
    <source>
        <dbReference type="EMBL" id="KAJ8685344.1"/>
    </source>
</evidence>
<evidence type="ECO:0000313" key="2">
    <source>
        <dbReference type="Proteomes" id="UP001239111"/>
    </source>
</evidence>
<organism evidence="1 2">
    <name type="scientific">Eretmocerus hayati</name>
    <dbReference type="NCBI Taxonomy" id="131215"/>
    <lineage>
        <taxon>Eukaryota</taxon>
        <taxon>Metazoa</taxon>
        <taxon>Ecdysozoa</taxon>
        <taxon>Arthropoda</taxon>
        <taxon>Hexapoda</taxon>
        <taxon>Insecta</taxon>
        <taxon>Pterygota</taxon>
        <taxon>Neoptera</taxon>
        <taxon>Endopterygota</taxon>
        <taxon>Hymenoptera</taxon>
        <taxon>Apocrita</taxon>
        <taxon>Proctotrupomorpha</taxon>
        <taxon>Chalcidoidea</taxon>
        <taxon>Aphelinidae</taxon>
        <taxon>Aphelininae</taxon>
        <taxon>Eretmocerus</taxon>
    </lineage>
</organism>
<name>A0ACC2PP24_9HYME</name>